<dbReference type="CDD" id="cd00555">
    <property type="entry name" value="Maf"/>
    <property type="match status" value="1"/>
</dbReference>
<reference evidence="5 6" key="1">
    <citation type="submission" date="2020-07" db="EMBL/GenBank/DDBJ databases">
        <title>Pseudogemmobacter sp. nov., isolated from poultry manure in Taiwan.</title>
        <authorList>
            <person name="Lin S.-Y."/>
            <person name="Tang Y.-S."/>
            <person name="Young C.-C."/>
        </authorList>
    </citation>
    <scope>NUCLEOTIDE SEQUENCE [LARGE SCALE GENOMIC DNA]</scope>
    <source>
        <strain evidence="5 6">CC-YST710</strain>
    </source>
</reference>
<dbReference type="SUPFAM" id="SSF52972">
    <property type="entry name" value="ITPase-like"/>
    <property type="match status" value="1"/>
</dbReference>
<sequence length="183" mass="20245">MLKAAGITFEARPARIDEESIRLSLQAEGAPPRDMADTLAEMKARKLAEKHPEALVIGSDQILALGDEVFGKPGDLGQARAQLLRLRGKTHRLYSAVVVYEAGRPVWRQVGEARLTMREFTETWLDGYIARHQDVLCESVGGYRIEEEGVRLFSAVQGDHFTILGLPLVPLLSWLSLRGSIPA</sequence>
<feature type="active site" description="Proton acceptor" evidence="4">
    <location>
        <position position="60"/>
    </location>
</feature>
<comment type="catalytic activity">
    <reaction evidence="4">
        <text>a 2'-deoxyribonucleoside 5'-triphosphate + H2O = a 2'-deoxyribonucleoside 5'-phosphate + diphosphate + H(+)</text>
        <dbReference type="Rhea" id="RHEA:44644"/>
        <dbReference type="ChEBI" id="CHEBI:15377"/>
        <dbReference type="ChEBI" id="CHEBI:15378"/>
        <dbReference type="ChEBI" id="CHEBI:33019"/>
        <dbReference type="ChEBI" id="CHEBI:61560"/>
        <dbReference type="ChEBI" id="CHEBI:65317"/>
        <dbReference type="EC" id="3.6.1.9"/>
    </reaction>
</comment>
<comment type="cofactor">
    <cofactor evidence="1 4">
        <name>a divalent metal cation</name>
        <dbReference type="ChEBI" id="CHEBI:60240"/>
    </cofactor>
</comment>
<keyword evidence="2 4" id="KW-0378">Hydrolase</keyword>
<evidence type="ECO:0000313" key="6">
    <source>
        <dbReference type="Proteomes" id="UP001198571"/>
    </source>
</evidence>
<dbReference type="Gene3D" id="3.90.950.10">
    <property type="match status" value="1"/>
</dbReference>
<comment type="subcellular location">
    <subcellularLocation>
        <location evidence="4">Cytoplasm</location>
    </subcellularLocation>
</comment>
<keyword evidence="4" id="KW-0963">Cytoplasm</keyword>
<gene>
    <name evidence="5" type="ORF">H0485_05290</name>
</gene>
<dbReference type="PIRSF" id="PIRSF006305">
    <property type="entry name" value="Maf"/>
    <property type="match status" value="1"/>
</dbReference>
<dbReference type="EC" id="3.6.1.9" evidence="4"/>
<accession>A0ABS8CKN8</accession>
<dbReference type="EMBL" id="JACDXX010000004">
    <property type="protein sequence ID" value="MCB5409415.1"/>
    <property type="molecule type" value="Genomic_DNA"/>
</dbReference>
<evidence type="ECO:0000256" key="2">
    <source>
        <dbReference type="ARBA" id="ARBA00022801"/>
    </source>
</evidence>
<comment type="caution">
    <text evidence="4">Lacks conserved residue(s) required for the propagation of feature annotation.</text>
</comment>
<dbReference type="Pfam" id="PF02545">
    <property type="entry name" value="Maf"/>
    <property type="match status" value="1"/>
</dbReference>
<comment type="catalytic activity">
    <reaction evidence="4">
        <text>a ribonucleoside 5'-triphosphate + H2O = a ribonucleoside 5'-phosphate + diphosphate + H(+)</text>
        <dbReference type="Rhea" id="RHEA:23996"/>
        <dbReference type="ChEBI" id="CHEBI:15377"/>
        <dbReference type="ChEBI" id="CHEBI:15378"/>
        <dbReference type="ChEBI" id="CHEBI:33019"/>
        <dbReference type="ChEBI" id="CHEBI:58043"/>
        <dbReference type="ChEBI" id="CHEBI:61557"/>
        <dbReference type="EC" id="3.6.1.9"/>
    </reaction>
</comment>
<dbReference type="InterPro" id="IPR003697">
    <property type="entry name" value="Maf-like"/>
</dbReference>
<dbReference type="HAMAP" id="MF_00528">
    <property type="entry name" value="Maf"/>
    <property type="match status" value="1"/>
</dbReference>
<name>A0ABS8CKN8_9RHOB</name>
<evidence type="ECO:0000256" key="3">
    <source>
        <dbReference type="ARBA" id="ARBA00023080"/>
    </source>
</evidence>
<dbReference type="InterPro" id="IPR029001">
    <property type="entry name" value="ITPase-like_fam"/>
</dbReference>
<evidence type="ECO:0000313" key="5">
    <source>
        <dbReference type="EMBL" id="MCB5409415.1"/>
    </source>
</evidence>
<comment type="function">
    <text evidence="4">Nucleoside triphosphate pyrophosphatase. May have a dual role in cell division arrest and in preventing the incorporation of modified nucleotides into cellular nucleic acids.</text>
</comment>
<dbReference type="PANTHER" id="PTHR43213">
    <property type="entry name" value="BIFUNCTIONAL DTTP/UTP PYROPHOSPHATASE/METHYLTRANSFERASE PROTEIN-RELATED"/>
    <property type="match status" value="1"/>
</dbReference>
<organism evidence="5 6">
    <name type="scientific">Pseudogemmobacter faecipullorum</name>
    <dbReference type="NCBI Taxonomy" id="2755041"/>
    <lineage>
        <taxon>Bacteria</taxon>
        <taxon>Pseudomonadati</taxon>
        <taxon>Pseudomonadota</taxon>
        <taxon>Alphaproteobacteria</taxon>
        <taxon>Rhodobacterales</taxon>
        <taxon>Paracoccaceae</taxon>
        <taxon>Pseudogemmobacter</taxon>
    </lineage>
</organism>
<dbReference type="Proteomes" id="UP001198571">
    <property type="component" value="Unassembled WGS sequence"/>
</dbReference>
<keyword evidence="3 4" id="KW-0546">Nucleotide metabolism</keyword>
<comment type="similarity">
    <text evidence="4">Belongs to the Maf family.</text>
</comment>
<protein>
    <recommendedName>
        <fullName evidence="4">Nucleoside triphosphate pyrophosphatase</fullName>
        <ecNumber evidence="4">3.6.1.9</ecNumber>
    </recommendedName>
    <alternativeName>
        <fullName evidence="4">Nucleotide pyrophosphatase</fullName>
        <shortName evidence="4">Nucleotide PPase</shortName>
    </alternativeName>
</protein>
<evidence type="ECO:0000256" key="4">
    <source>
        <dbReference type="HAMAP-Rule" id="MF_00528"/>
    </source>
</evidence>
<evidence type="ECO:0000256" key="1">
    <source>
        <dbReference type="ARBA" id="ARBA00001968"/>
    </source>
</evidence>
<dbReference type="PANTHER" id="PTHR43213:SF5">
    <property type="entry name" value="BIFUNCTIONAL DTTP_UTP PYROPHOSPHATASE_METHYLTRANSFERASE PROTEIN-RELATED"/>
    <property type="match status" value="1"/>
</dbReference>
<comment type="caution">
    <text evidence="5">The sequence shown here is derived from an EMBL/GenBank/DDBJ whole genome shotgun (WGS) entry which is preliminary data.</text>
</comment>
<keyword evidence="6" id="KW-1185">Reference proteome</keyword>
<proteinExistence type="inferred from homology"/>